<keyword evidence="1" id="KW-0175">Coiled coil</keyword>
<name>A0A9P7EMP1_9AGAM</name>
<feature type="compositionally biased region" description="Gly residues" evidence="2">
    <location>
        <begin position="563"/>
        <end position="575"/>
    </location>
</feature>
<reference evidence="3" key="1">
    <citation type="journal article" date="2020" name="New Phytol.">
        <title>Comparative genomics reveals dynamic genome evolution in host specialist ectomycorrhizal fungi.</title>
        <authorList>
            <person name="Lofgren L.A."/>
            <person name="Nguyen N.H."/>
            <person name="Vilgalys R."/>
            <person name="Ruytinx J."/>
            <person name="Liao H.L."/>
            <person name="Branco S."/>
            <person name="Kuo A."/>
            <person name="LaButti K."/>
            <person name="Lipzen A."/>
            <person name="Andreopoulos W."/>
            <person name="Pangilinan J."/>
            <person name="Riley R."/>
            <person name="Hundley H."/>
            <person name="Na H."/>
            <person name="Barry K."/>
            <person name="Grigoriev I.V."/>
            <person name="Stajich J.E."/>
            <person name="Kennedy P.G."/>
        </authorList>
    </citation>
    <scope>NUCLEOTIDE SEQUENCE</scope>
    <source>
        <strain evidence="3">MN1</strain>
    </source>
</reference>
<evidence type="ECO:0000256" key="1">
    <source>
        <dbReference type="SAM" id="Coils"/>
    </source>
</evidence>
<proteinExistence type="predicted"/>
<evidence type="ECO:0000313" key="4">
    <source>
        <dbReference type="Proteomes" id="UP000807769"/>
    </source>
</evidence>
<feature type="compositionally biased region" description="Low complexity" evidence="2">
    <location>
        <begin position="384"/>
        <end position="395"/>
    </location>
</feature>
<feature type="coiled-coil region" evidence="1">
    <location>
        <begin position="251"/>
        <end position="278"/>
    </location>
</feature>
<dbReference type="AlphaFoldDB" id="A0A9P7EMP1"/>
<comment type="caution">
    <text evidence="3">The sequence shown here is derived from an EMBL/GenBank/DDBJ whole genome shotgun (WGS) entry which is preliminary data.</text>
</comment>
<dbReference type="Proteomes" id="UP000807769">
    <property type="component" value="Unassembled WGS sequence"/>
</dbReference>
<keyword evidence="4" id="KW-1185">Reference proteome</keyword>
<evidence type="ECO:0000313" key="3">
    <source>
        <dbReference type="EMBL" id="KAG1826082.1"/>
    </source>
</evidence>
<feature type="compositionally biased region" description="Acidic residues" evidence="2">
    <location>
        <begin position="172"/>
        <end position="181"/>
    </location>
</feature>
<evidence type="ECO:0000256" key="2">
    <source>
        <dbReference type="SAM" id="MobiDB-lite"/>
    </source>
</evidence>
<feature type="compositionally biased region" description="Polar residues" evidence="2">
    <location>
        <begin position="339"/>
        <end position="349"/>
    </location>
</feature>
<dbReference type="EMBL" id="JABBWG010000002">
    <property type="protein sequence ID" value="KAG1826082.1"/>
    <property type="molecule type" value="Genomic_DNA"/>
</dbReference>
<dbReference type="GeneID" id="64636939"/>
<feature type="region of interest" description="Disordered" evidence="2">
    <location>
        <begin position="100"/>
        <end position="196"/>
    </location>
</feature>
<protein>
    <submittedName>
        <fullName evidence="3">Uncharacterized protein</fullName>
    </submittedName>
</protein>
<gene>
    <name evidence="3" type="ORF">BJ212DRAFT_322990</name>
</gene>
<organism evidence="3 4">
    <name type="scientific">Suillus subaureus</name>
    <dbReference type="NCBI Taxonomy" id="48587"/>
    <lineage>
        <taxon>Eukaryota</taxon>
        <taxon>Fungi</taxon>
        <taxon>Dikarya</taxon>
        <taxon>Basidiomycota</taxon>
        <taxon>Agaricomycotina</taxon>
        <taxon>Agaricomycetes</taxon>
        <taxon>Agaricomycetidae</taxon>
        <taxon>Boletales</taxon>
        <taxon>Suillineae</taxon>
        <taxon>Suillaceae</taxon>
        <taxon>Suillus</taxon>
    </lineage>
</organism>
<feature type="region of interest" description="Disordered" evidence="2">
    <location>
        <begin position="519"/>
        <end position="595"/>
    </location>
</feature>
<sequence length="652" mass="69566">MISVPGREVLQAMKRVDIQKLCKEYGVKANLKTEALIDLLLDASQPHPSRSILPQPPQRSTSVKIIIQPGDRPRGRSSGSVIIHDTDEEEEGEEAIGEIEVEQQPKEHKPPPAPVDPTPRTRKAKDTQYRLGVGRPVIAGGSGARAVTKSASVSRGSKRAKSIKNVKPSEDPIAEEPEPEPEPIPAVTRQSLKQTNSSCRVTHSPIASEQAGLIDSLPLPQPHSIPIQTHTTGIIEPSSSQIVENAVAAALAPVQKELEDQKAQLSELRDKVSGIIETFETRIWGLATEIERLRAQTPGHCTAEIQRPNETPQRIPNPPSTPKRVRSPVDPLGDALPESSATSSDSPNPNGLLGHQERETDNSNQGGSLLPGFRTILGKRPRDSTTSTTTTFFELGQEEELSETEIAKRIPRPAQKRAKLSSSAITEDADDCSGPSSGAQGSQDTNPAPSQPSPRPGFPIFGDPGYVEMPPPTDSLLDFFAPPSPPLMSVSTTVGAPTDTFRFGYLPASTPARFTFPTAMGTFPHPEPPTSPSPANSVDRPRSRQSEHLGIFGHRRGSSGTTGRSGSGGPAGGQESGLNPSMWAGSIQRQPSSNEVASGLGLTVLRTAATEEGTPVPPARRTMYGTELEGDTRFGDFGVEGVATGFWAGGRR</sequence>
<dbReference type="RefSeq" id="XP_041199335.1">
    <property type="nucleotide sequence ID" value="XM_041342923.1"/>
</dbReference>
<feature type="region of interest" description="Disordered" evidence="2">
    <location>
        <begin position="302"/>
        <end position="471"/>
    </location>
</feature>
<accession>A0A9P7EMP1</accession>
<feature type="compositionally biased region" description="Basic residues" evidence="2">
    <location>
        <begin position="409"/>
        <end position="419"/>
    </location>
</feature>
<feature type="compositionally biased region" description="Polar residues" evidence="2">
    <location>
        <begin position="434"/>
        <end position="448"/>
    </location>
</feature>
<dbReference type="OrthoDB" id="3258416at2759"/>